<comment type="caution">
    <text evidence="14">The sequence shown here is derived from an EMBL/GenBank/DDBJ whole genome shotgun (WGS) entry which is preliminary data.</text>
</comment>
<accession>A0A7X0DP44</accession>
<dbReference type="PROSITE" id="PS51846">
    <property type="entry name" value="CNNM"/>
    <property type="match status" value="1"/>
</dbReference>
<proteinExistence type="inferred from homology"/>
<evidence type="ECO:0000256" key="10">
    <source>
        <dbReference type="PROSITE-ProRule" id="PRU01193"/>
    </source>
</evidence>
<reference evidence="14 15" key="1">
    <citation type="submission" date="2020-08" db="EMBL/GenBank/DDBJ databases">
        <title>Genomic Encyclopedia of Type Strains, Phase IV (KMG-IV): sequencing the most valuable type-strain genomes for metagenomic binning, comparative biology and taxonomic classification.</title>
        <authorList>
            <person name="Goeker M."/>
        </authorList>
    </citation>
    <scope>NUCLEOTIDE SEQUENCE [LARGE SCALE GENOMIC DNA]</scope>
    <source>
        <strain evidence="14 15">DSM 11590</strain>
    </source>
</reference>
<evidence type="ECO:0000256" key="9">
    <source>
        <dbReference type="PROSITE-ProRule" id="PRU00703"/>
    </source>
</evidence>
<organism evidence="14 15">
    <name type="scientific">Novispirillum itersonii</name>
    <name type="common">Aquaspirillum itersonii</name>
    <dbReference type="NCBI Taxonomy" id="189"/>
    <lineage>
        <taxon>Bacteria</taxon>
        <taxon>Pseudomonadati</taxon>
        <taxon>Pseudomonadota</taxon>
        <taxon>Alphaproteobacteria</taxon>
        <taxon>Rhodospirillales</taxon>
        <taxon>Novispirillaceae</taxon>
        <taxon>Novispirillum</taxon>
    </lineage>
</organism>
<feature type="domain" description="CBS" evidence="12">
    <location>
        <begin position="283"/>
        <end position="339"/>
    </location>
</feature>
<evidence type="ECO:0000256" key="7">
    <source>
        <dbReference type="ARBA" id="ARBA00023122"/>
    </source>
</evidence>
<dbReference type="Pfam" id="PF00571">
    <property type="entry name" value="CBS"/>
    <property type="match status" value="2"/>
</dbReference>
<dbReference type="CDD" id="cd04590">
    <property type="entry name" value="CBS_pair_CorC_HlyC_assoc"/>
    <property type="match status" value="1"/>
</dbReference>
<gene>
    <name evidence="14" type="ORF">FHS48_003430</name>
</gene>
<evidence type="ECO:0000313" key="14">
    <source>
        <dbReference type="EMBL" id="MBB6211984.1"/>
    </source>
</evidence>
<comment type="subcellular location">
    <subcellularLocation>
        <location evidence="1">Cell membrane</location>
        <topology evidence="1">Multi-pass membrane protein</topology>
    </subcellularLocation>
</comment>
<dbReference type="InterPro" id="IPR005170">
    <property type="entry name" value="Transptr-assoc_dom"/>
</dbReference>
<feature type="domain" description="CNNM transmembrane" evidence="13">
    <location>
        <begin position="1"/>
        <end position="200"/>
    </location>
</feature>
<dbReference type="Proteomes" id="UP000544872">
    <property type="component" value="Unassembled WGS sequence"/>
</dbReference>
<evidence type="ECO:0000256" key="8">
    <source>
        <dbReference type="ARBA" id="ARBA00023136"/>
    </source>
</evidence>
<evidence type="ECO:0000256" key="5">
    <source>
        <dbReference type="ARBA" id="ARBA00022737"/>
    </source>
</evidence>
<dbReference type="InterPro" id="IPR016169">
    <property type="entry name" value="FAD-bd_PCMH_sub2"/>
</dbReference>
<feature type="transmembrane region" description="Helical" evidence="11">
    <location>
        <begin position="59"/>
        <end position="80"/>
    </location>
</feature>
<comment type="similarity">
    <text evidence="2">Belongs to the UPF0053 family. Hemolysin C subfamily.</text>
</comment>
<keyword evidence="5" id="KW-0677">Repeat</keyword>
<dbReference type="SUPFAM" id="SSF56176">
    <property type="entry name" value="FAD-binding/transporter-associated domain-like"/>
    <property type="match status" value="1"/>
</dbReference>
<protein>
    <submittedName>
        <fullName evidence="14">Putative hemolysin</fullName>
    </submittedName>
</protein>
<keyword evidence="6 10" id="KW-1133">Transmembrane helix</keyword>
<evidence type="ECO:0000256" key="2">
    <source>
        <dbReference type="ARBA" id="ARBA00006446"/>
    </source>
</evidence>
<dbReference type="PANTHER" id="PTHR43099:SF5">
    <property type="entry name" value="HLYC_CORC FAMILY TRANSPORTER"/>
    <property type="match status" value="1"/>
</dbReference>
<evidence type="ECO:0000256" key="3">
    <source>
        <dbReference type="ARBA" id="ARBA00022475"/>
    </source>
</evidence>
<dbReference type="PROSITE" id="PS51371">
    <property type="entry name" value="CBS"/>
    <property type="match status" value="2"/>
</dbReference>
<evidence type="ECO:0000256" key="1">
    <source>
        <dbReference type="ARBA" id="ARBA00004651"/>
    </source>
</evidence>
<dbReference type="InterPro" id="IPR000644">
    <property type="entry name" value="CBS_dom"/>
</dbReference>
<dbReference type="InterPro" id="IPR044751">
    <property type="entry name" value="Ion_transp-like_CBS"/>
</dbReference>
<dbReference type="Gene3D" id="3.30.465.10">
    <property type="match status" value="1"/>
</dbReference>
<keyword evidence="8 10" id="KW-0472">Membrane</keyword>
<feature type="transmembrane region" description="Helical" evidence="11">
    <location>
        <begin position="100"/>
        <end position="123"/>
    </location>
</feature>
<dbReference type="RefSeq" id="WP_184265230.1">
    <property type="nucleotide sequence ID" value="NZ_JACIIX010000015.1"/>
</dbReference>
<keyword evidence="15" id="KW-1185">Reference proteome</keyword>
<dbReference type="Pfam" id="PF03471">
    <property type="entry name" value="CorC_HlyC"/>
    <property type="match status" value="1"/>
</dbReference>
<dbReference type="InterPro" id="IPR002550">
    <property type="entry name" value="CNNM"/>
</dbReference>
<evidence type="ECO:0000256" key="11">
    <source>
        <dbReference type="SAM" id="Phobius"/>
    </source>
</evidence>
<feature type="domain" description="CBS" evidence="12">
    <location>
        <begin position="219"/>
        <end position="278"/>
    </location>
</feature>
<feature type="transmembrane region" description="Helical" evidence="11">
    <location>
        <begin position="6"/>
        <end position="28"/>
    </location>
</feature>
<dbReference type="PANTHER" id="PTHR43099">
    <property type="entry name" value="UPF0053 PROTEIN YRKA"/>
    <property type="match status" value="1"/>
</dbReference>
<evidence type="ECO:0000259" key="12">
    <source>
        <dbReference type="PROSITE" id="PS51371"/>
    </source>
</evidence>
<feature type="transmembrane region" description="Helical" evidence="11">
    <location>
        <begin position="135"/>
        <end position="157"/>
    </location>
</feature>
<dbReference type="GO" id="GO:0050660">
    <property type="term" value="F:flavin adenine dinucleotide binding"/>
    <property type="evidence" value="ECO:0007669"/>
    <property type="project" value="InterPro"/>
</dbReference>
<evidence type="ECO:0000259" key="13">
    <source>
        <dbReference type="PROSITE" id="PS51846"/>
    </source>
</evidence>
<evidence type="ECO:0000256" key="6">
    <source>
        <dbReference type="ARBA" id="ARBA00022989"/>
    </source>
</evidence>
<dbReference type="InterPro" id="IPR046342">
    <property type="entry name" value="CBS_dom_sf"/>
</dbReference>
<dbReference type="InterPro" id="IPR051676">
    <property type="entry name" value="UPF0053_domain"/>
</dbReference>
<keyword evidence="4 10" id="KW-0812">Transmembrane</keyword>
<keyword evidence="7 9" id="KW-0129">CBS domain</keyword>
<name>A0A7X0DP44_NOVIT</name>
<dbReference type="InterPro" id="IPR036318">
    <property type="entry name" value="FAD-bd_PCMH-like_sf"/>
</dbReference>
<evidence type="ECO:0000256" key="4">
    <source>
        <dbReference type="ARBA" id="ARBA00022692"/>
    </source>
</evidence>
<dbReference type="SMART" id="SM01091">
    <property type="entry name" value="CorC_HlyC"/>
    <property type="match status" value="1"/>
</dbReference>
<keyword evidence="3" id="KW-1003">Cell membrane</keyword>
<dbReference type="Gene3D" id="3.10.580.10">
    <property type="entry name" value="CBS-domain"/>
    <property type="match status" value="1"/>
</dbReference>
<dbReference type="AlphaFoldDB" id="A0A7X0DP44"/>
<dbReference type="Pfam" id="PF01595">
    <property type="entry name" value="CNNM"/>
    <property type="match status" value="1"/>
</dbReference>
<dbReference type="GO" id="GO:0005886">
    <property type="term" value="C:plasma membrane"/>
    <property type="evidence" value="ECO:0007669"/>
    <property type="project" value="UniProtKB-SubCell"/>
</dbReference>
<dbReference type="SUPFAM" id="SSF54631">
    <property type="entry name" value="CBS-domain pair"/>
    <property type="match status" value="1"/>
</dbReference>
<evidence type="ECO:0000313" key="15">
    <source>
        <dbReference type="Proteomes" id="UP000544872"/>
    </source>
</evidence>
<sequence>MSMAFEIAVIAFLVLLNGWFALSEMAIVSARKARLIPRANEGSKGAQIALRLSDNPGKFLSSVQIGITLVGILAGTYSGATLTDPLADWLNGFALFAPVSAPLAMIISVGAITYASLIIGELVPKRLALSNPERLAILVAPPMAVIARLASPLVWLLEASTHAVLRLLGAHDQREDEVTEEEIKALVAAGTENGVLKPEEQELISGVIRFGDRKIKAIMTPRSAVELIDLTWDRDRMLRTMRNSLHSRLPVCEGGPDKFLGVIQSRDLLNAYLDGQEFDIAASLRSVPVVHDNSPALVVLDMIKQSPIHMAIVADEYGGMEGIVTASDILSSIVGALSEHGEDYGVDPVQREDGSWLLDGDTPVDLAAERTGCAAIALDTRTYSTIAGFVLARAAKIPETGDVFVWDGWRFEVVDMDGRRIDKLMVAKAD</sequence>
<dbReference type="EMBL" id="JACIIX010000015">
    <property type="protein sequence ID" value="MBB6211984.1"/>
    <property type="molecule type" value="Genomic_DNA"/>
</dbReference>